<sequence>MRRVNFNKPDIRAIIFIFILLMTAIGCAKLSAAQHSPISPTYARDIAPILNNNCLECHRTGGIGPFPLQSYEDARSHANRIVKATADGFMPPWRAKQGYGEFRNEKFLSQQQIATLKVWVEAGTPAGNLAELPPPPNLPLSRWRLGEPDRQFPMPEAFEVPATGEDIYRYFVLDGKLLEDRTVTAIDFQPGAAAVVHHANFFIDYEGRGRKLDAEDPRPGFSTTETGGFMDYDGASAIRGWAPGVDPYQLPPDIGMYLQKGGDLVVEIHYHLNGQKASDRSILGLYFAKQPVQKYIEGLIIGTQDLDIPAGESQYWRHFSMDVPATMDLVDISPHMHYIGAEMQAIATLPNGSKKPLICIPNWDLGWQNTYVYRNLIRLPAGSRIDAWFRYDNSPQNSSNPHKPPLDVRWGWQSTDEMSDIKSDE</sequence>
<dbReference type="GO" id="GO:0020037">
    <property type="term" value="F:heme binding"/>
    <property type="evidence" value="ECO:0007669"/>
    <property type="project" value="InterPro"/>
</dbReference>
<dbReference type="STRING" id="1925591.BI308_19860"/>
<keyword evidence="3" id="KW-1185">Reference proteome</keyword>
<dbReference type="GO" id="GO:0009055">
    <property type="term" value="F:electron transfer activity"/>
    <property type="evidence" value="ECO:0007669"/>
    <property type="project" value="InterPro"/>
</dbReference>
<name>A0A1L9QMJ6_9CYAN</name>
<dbReference type="EMBL" id="MLAW01000043">
    <property type="protein sequence ID" value="OJJ22276.1"/>
    <property type="molecule type" value="Genomic_DNA"/>
</dbReference>
<protein>
    <recommendedName>
        <fullName evidence="4">Cytochrome c domain-containing protein</fullName>
    </recommendedName>
</protein>
<dbReference type="SUPFAM" id="SSF46626">
    <property type="entry name" value="Cytochrome c"/>
    <property type="match status" value="1"/>
</dbReference>
<evidence type="ECO:0000256" key="1">
    <source>
        <dbReference type="ARBA" id="ARBA00023157"/>
    </source>
</evidence>
<gene>
    <name evidence="2" type="ORF">BI308_19860</name>
</gene>
<evidence type="ECO:0000313" key="3">
    <source>
        <dbReference type="Proteomes" id="UP000183940"/>
    </source>
</evidence>
<comment type="caution">
    <text evidence="2">The sequence shown here is derived from an EMBL/GenBank/DDBJ whole genome shotgun (WGS) entry which is preliminary data.</text>
</comment>
<dbReference type="AlphaFoldDB" id="A0A1L9QMJ6"/>
<evidence type="ECO:0008006" key="4">
    <source>
        <dbReference type="Google" id="ProtNLM"/>
    </source>
</evidence>
<dbReference type="InterPro" id="IPR014784">
    <property type="entry name" value="Cu2_ascorb_mOase-like_C"/>
</dbReference>
<dbReference type="GO" id="GO:0005507">
    <property type="term" value="F:copper ion binding"/>
    <property type="evidence" value="ECO:0007669"/>
    <property type="project" value="InterPro"/>
</dbReference>
<evidence type="ECO:0000313" key="2">
    <source>
        <dbReference type="EMBL" id="OJJ22276.1"/>
    </source>
</evidence>
<dbReference type="GO" id="GO:0016715">
    <property type="term" value="F:oxidoreductase activity, acting on paired donors, with incorporation or reduction of molecular oxygen, reduced ascorbate as one donor, and incorporation of one atom of oxygen"/>
    <property type="evidence" value="ECO:0007669"/>
    <property type="project" value="InterPro"/>
</dbReference>
<keyword evidence="1" id="KW-1015">Disulfide bond</keyword>
<dbReference type="Proteomes" id="UP000183940">
    <property type="component" value="Unassembled WGS sequence"/>
</dbReference>
<dbReference type="Gene3D" id="2.60.120.230">
    <property type="match status" value="1"/>
</dbReference>
<dbReference type="InterPro" id="IPR036909">
    <property type="entry name" value="Cyt_c-like_dom_sf"/>
</dbReference>
<dbReference type="SUPFAM" id="SSF49742">
    <property type="entry name" value="PHM/PNGase F"/>
    <property type="match status" value="2"/>
</dbReference>
<dbReference type="InterPro" id="IPR008977">
    <property type="entry name" value="PHM/PNGase_F_dom_sf"/>
</dbReference>
<dbReference type="InterPro" id="IPR036939">
    <property type="entry name" value="Cu2_ascorb_mOase_N_sf"/>
</dbReference>
<accession>A0A1L9QMJ6</accession>
<proteinExistence type="predicted"/>
<dbReference type="PROSITE" id="PS51257">
    <property type="entry name" value="PROKAR_LIPOPROTEIN"/>
    <property type="match status" value="1"/>
</dbReference>
<dbReference type="Gene3D" id="2.60.120.310">
    <property type="entry name" value="Copper type II, ascorbate-dependent monooxygenase, N-terminal domain"/>
    <property type="match status" value="1"/>
</dbReference>
<organism evidence="2 3">
    <name type="scientific">Roseofilum reptotaenium AO1-A</name>
    <dbReference type="NCBI Taxonomy" id="1925591"/>
    <lineage>
        <taxon>Bacteria</taxon>
        <taxon>Bacillati</taxon>
        <taxon>Cyanobacteriota</taxon>
        <taxon>Cyanophyceae</taxon>
        <taxon>Desertifilales</taxon>
        <taxon>Desertifilaceae</taxon>
        <taxon>Roseofilum</taxon>
    </lineage>
</organism>
<reference evidence="2" key="1">
    <citation type="submission" date="2016-10" db="EMBL/GenBank/DDBJ databases">
        <title>CRISPR-Cas defence system in Roseofilum reptotaenium: evidence of a bacteriophage-cyanobacterium arms race in the coral black band disease.</title>
        <authorList>
            <person name="Buerger P."/>
            <person name="Wood-Charlson E.M."/>
            <person name="Weynberg K.D."/>
            <person name="Willis B."/>
            <person name="Van Oppen M.J."/>
        </authorList>
    </citation>
    <scope>NUCLEOTIDE SEQUENCE [LARGE SCALE GENOMIC DNA]</scope>
    <source>
        <strain evidence="2">AO1-A</strain>
    </source>
</reference>